<comment type="caution">
    <text evidence="2">The sequence shown here is derived from an EMBL/GenBank/DDBJ whole genome shotgun (WGS) entry which is preliminary data.</text>
</comment>
<evidence type="ECO:0000256" key="1">
    <source>
        <dbReference type="SAM" id="MobiDB-lite"/>
    </source>
</evidence>
<accession>A0AAN5D8Z1</accession>
<organism evidence="2 3">
    <name type="scientific">Pristionchus mayeri</name>
    <dbReference type="NCBI Taxonomy" id="1317129"/>
    <lineage>
        <taxon>Eukaryota</taxon>
        <taxon>Metazoa</taxon>
        <taxon>Ecdysozoa</taxon>
        <taxon>Nematoda</taxon>
        <taxon>Chromadorea</taxon>
        <taxon>Rhabditida</taxon>
        <taxon>Rhabditina</taxon>
        <taxon>Diplogasteromorpha</taxon>
        <taxon>Diplogasteroidea</taxon>
        <taxon>Neodiplogasteridae</taxon>
        <taxon>Pristionchus</taxon>
    </lineage>
</organism>
<keyword evidence="3" id="KW-1185">Reference proteome</keyword>
<feature type="compositionally biased region" description="Polar residues" evidence="1">
    <location>
        <begin position="1"/>
        <end position="17"/>
    </location>
</feature>
<gene>
    <name evidence="2" type="ORF">PMAYCL1PPCAC_28864</name>
</gene>
<evidence type="ECO:0000313" key="2">
    <source>
        <dbReference type="EMBL" id="GMR58669.1"/>
    </source>
</evidence>
<dbReference type="Proteomes" id="UP001328107">
    <property type="component" value="Unassembled WGS sequence"/>
</dbReference>
<name>A0AAN5D8Z1_9BILA</name>
<proteinExistence type="predicted"/>
<protein>
    <submittedName>
        <fullName evidence="2">Uncharacterized protein</fullName>
    </submittedName>
</protein>
<dbReference type="AlphaFoldDB" id="A0AAN5D8Z1"/>
<evidence type="ECO:0000313" key="3">
    <source>
        <dbReference type="Proteomes" id="UP001328107"/>
    </source>
</evidence>
<reference evidence="3" key="1">
    <citation type="submission" date="2022-10" db="EMBL/GenBank/DDBJ databases">
        <title>Genome assembly of Pristionchus species.</title>
        <authorList>
            <person name="Yoshida K."/>
            <person name="Sommer R.J."/>
        </authorList>
    </citation>
    <scope>NUCLEOTIDE SEQUENCE [LARGE SCALE GENOMIC DNA]</scope>
    <source>
        <strain evidence="3">RS5460</strain>
    </source>
</reference>
<feature type="region of interest" description="Disordered" evidence="1">
    <location>
        <begin position="1"/>
        <end position="21"/>
    </location>
</feature>
<dbReference type="EMBL" id="BTRK01000006">
    <property type="protein sequence ID" value="GMR58669.1"/>
    <property type="molecule type" value="Genomic_DNA"/>
</dbReference>
<feature type="non-terminal residue" evidence="2">
    <location>
        <position position="1"/>
    </location>
</feature>
<sequence length="157" mass="17907">PSSAMSNFPYGNSNFARTDQRPCNLGFPSAQPLGFESQNHPRSRSPSYLIYTPSFISFKVTNLPTVYRFTMPRGDIREKSIRKLIKKAVKVKAKTLLMRDANGSLIRIDSDLILQYHIDQMESRQRRDGIPSEIELLIGDKYGSIIHFPNGQGWMQV</sequence>